<keyword evidence="14" id="KW-1185">Reference proteome</keyword>
<dbReference type="InterPro" id="IPR045626">
    <property type="entry name" value="PGDH_ASB_dom"/>
</dbReference>
<sequence>MAPKVLVSDKLSETAVQIFRDRGIDVDFMPDLGKDKEKLAEVIGQYDGLAIRSATKVTPTILEAATNLKVVGRAGIGTDNVDKDAASKKGVIVMNTPFGNMITTAEHAIAMMFAVARQIPEASVSTQAGKWEKSKFMGTELTGKTLGVIGAGNIGGIVCDRARGLKMKVVAYDPFLGQEKADKMGVEKVELDELLARADFITLHVPLTDQTRNILSRENLEKTKKGVRIINCARGGLVDEEALADLLKSGHVAGAGFDVFAVEPATENPLFGLPNVVCTPHLGAATTEAQENVALQVAEQMSDYLLTGAVTNALNMPSVTAEEAKVMGPWIKLSDHLGNFIGQMTDEPIKAINILYDGVVSEMNLEALTCSAIAGIMKSVNPDVNMVSAPVVAKERGVKISTTKQDKSGAFEGYIKLTVVTDKRERSIGGTVFSDGKPRFIQIKGINIDAEIGAHMLYTTNRDEPGIIGTLGQLMGERGVNIANFTLGRSNAGGEAIALLYVDAPIDATIIKTLEDTGKFQQVRPLEFDVG</sequence>
<dbReference type="InterPro" id="IPR002912">
    <property type="entry name" value="ACT_dom"/>
</dbReference>
<comment type="pathway">
    <text evidence="2 11">Amino-acid biosynthesis; L-serine biosynthesis; L-serine from 3-phospho-D-glycerate: step 1/3.</text>
</comment>
<evidence type="ECO:0000256" key="7">
    <source>
        <dbReference type="ARBA" id="ARBA00023027"/>
    </source>
</evidence>
<dbReference type="EC" id="1.1.1.95" evidence="11"/>
<keyword evidence="5 11" id="KW-0028">Amino-acid biosynthesis</keyword>
<keyword evidence="8 11" id="KW-0718">Serine biosynthesis</keyword>
<comment type="catalytic activity">
    <reaction evidence="10 11">
        <text>(2R)-3-phosphoglycerate + NAD(+) = 3-phosphooxypyruvate + NADH + H(+)</text>
        <dbReference type="Rhea" id="RHEA:12641"/>
        <dbReference type="ChEBI" id="CHEBI:15378"/>
        <dbReference type="ChEBI" id="CHEBI:18110"/>
        <dbReference type="ChEBI" id="CHEBI:57540"/>
        <dbReference type="ChEBI" id="CHEBI:57945"/>
        <dbReference type="ChEBI" id="CHEBI:58272"/>
        <dbReference type="EC" id="1.1.1.95"/>
    </reaction>
</comment>
<evidence type="ECO:0000256" key="9">
    <source>
        <dbReference type="ARBA" id="ARBA00048126"/>
    </source>
</evidence>
<evidence type="ECO:0000256" key="10">
    <source>
        <dbReference type="ARBA" id="ARBA00048731"/>
    </source>
</evidence>
<dbReference type="InterPro" id="IPR036291">
    <property type="entry name" value="NAD(P)-bd_dom_sf"/>
</dbReference>
<dbReference type="InterPro" id="IPR006139">
    <property type="entry name" value="D-isomer_2_OHA_DH_cat_dom"/>
</dbReference>
<gene>
    <name evidence="13" type="primary">serA</name>
    <name evidence="13" type="ORF">ROH8110_01889</name>
</gene>
<evidence type="ECO:0000256" key="5">
    <source>
        <dbReference type="ARBA" id="ARBA00022605"/>
    </source>
</evidence>
<comment type="similarity">
    <text evidence="3 11">Belongs to the D-isomer specific 2-hydroxyacid dehydrogenase family.</text>
</comment>
<dbReference type="CDD" id="cd12173">
    <property type="entry name" value="PGDH_4"/>
    <property type="match status" value="1"/>
</dbReference>
<keyword evidence="6 11" id="KW-0560">Oxidoreductase</keyword>
<dbReference type="InterPro" id="IPR006236">
    <property type="entry name" value="PGDH"/>
</dbReference>
<evidence type="ECO:0000256" key="8">
    <source>
        <dbReference type="ARBA" id="ARBA00023299"/>
    </source>
</evidence>
<dbReference type="PROSITE" id="PS00670">
    <property type="entry name" value="D_2_HYDROXYACID_DH_2"/>
    <property type="match status" value="1"/>
</dbReference>
<dbReference type="PANTHER" id="PTHR42789:SF1">
    <property type="entry name" value="D-ISOMER SPECIFIC 2-HYDROXYACID DEHYDROGENASE FAMILY PROTEIN (AFU_ORTHOLOGUE AFUA_6G10090)"/>
    <property type="match status" value="1"/>
</dbReference>
<dbReference type="AlphaFoldDB" id="A0A1X6Z0V5"/>
<dbReference type="Gene3D" id="3.30.1330.90">
    <property type="entry name" value="D-3-phosphoglycerate dehydrogenase, domain 3"/>
    <property type="match status" value="1"/>
</dbReference>
<dbReference type="InterPro" id="IPR029753">
    <property type="entry name" value="D-isomer_DH_CS"/>
</dbReference>
<evidence type="ECO:0000256" key="4">
    <source>
        <dbReference type="ARBA" id="ARBA00021582"/>
    </source>
</evidence>
<dbReference type="FunFam" id="3.40.50.720:FF:000021">
    <property type="entry name" value="D-3-phosphoglycerate dehydrogenase"/>
    <property type="match status" value="1"/>
</dbReference>
<name>A0A1X6Z0V5_9RHOB</name>
<dbReference type="CDD" id="cd04902">
    <property type="entry name" value="ACT_3PGDH-xct"/>
    <property type="match status" value="1"/>
</dbReference>
<dbReference type="SUPFAM" id="SSF52283">
    <property type="entry name" value="Formate/glycerate dehydrogenase catalytic domain-like"/>
    <property type="match status" value="1"/>
</dbReference>
<dbReference type="InterPro" id="IPR029009">
    <property type="entry name" value="ASB_dom_sf"/>
</dbReference>
<dbReference type="PROSITE" id="PS51671">
    <property type="entry name" value="ACT"/>
    <property type="match status" value="1"/>
</dbReference>
<dbReference type="InterPro" id="IPR029752">
    <property type="entry name" value="D-isomer_DH_CS1"/>
</dbReference>
<feature type="domain" description="ACT" evidence="12">
    <location>
        <begin position="456"/>
        <end position="528"/>
    </location>
</feature>
<dbReference type="GO" id="GO:0051287">
    <property type="term" value="F:NAD binding"/>
    <property type="evidence" value="ECO:0007669"/>
    <property type="project" value="UniProtKB-UniRule"/>
</dbReference>
<dbReference type="Pfam" id="PF19304">
    <property type="entry name" value="PGDH_inter"/>
    <property type="match status" value="1"/>
</dbReference>
<protein>
    <recommendedName>
        <fullName evidence="4 11">D-3-phosphoglycerate dehydrogenase</fullName>
        <ecNumber evidence="11">1.1.1.95</ecNumber>
    </recommendedName>
</protein>
<keyword evidence="7 11" id="KW-0520">NAD</keyword>
<dbReference type="GO" id="GO:0004617">
    <property type="term" value="F:phosphoglycerate dehydrogenase activity"/>
    <property type="evidence" value="ECO:0007669"/>
    <property type="project" value="UniProtKB-UniRule"/>
</dbReference>
<dbReference type="Pfam" id="PF00389">
    <property type="entry name" value="2-Hacid_dh"/>
    <property type="match status" value="1"/>
</dbReference>
<dbReference type="Gene3D" id="3.30.70.260">
    <property type="match status" value="1"/>
</dbReference>
<reference evidence="13 14" key="1">
    <citation type="submission" date="2017-03" db="EMBL/GenBank/DDBJ databases">
        <authorList>
            <person name="Afonso C.L."/>
            <person name="Miller P.J."/>
            <person name="Scott M.A."/>
            <person name="Spackman E."/>
            <person name="Goraichik I."/>
            <person name="Dimitrov K.M."/>
            <person name="Suarez D.L."/>
            <person name="Swayne D.E."/>
        </authorList>
    </citation>
    <scope>NUCLEOTIDE SEQUENCE [LARGE SCALE GENOMIC DNA]</scope>
    <source>
        <strain evidence="13 14">CECT 8110</strain>
    </source>
</reference>
<dbReference type="PROSITE" id="PS00065">
    <property type="entry name" value="D_2_HYDROXYACID_DH_1"/>
    <property type="match status" value="1"/>
</dbReference>
<evidence type="ECO:0000256" key="1">
    <source>
        <dbReference type="ARBA" id="ARBA00003800"/>
    </source>
</evidence>
<evidence type="ECO:0000259" key="12">
    <source>
        <dbReference type="PROSITE" id="PS51671"/>
    </source>
</evidence>
<dbReference type="EMBL" id="FWFU01000002">
    <property type="protein sequence ID" value="SLN36689.1"/>
    <property type="molecule type" value="Genomic_DNA"/>
</dbReference>
<comment type="function">
    <text evidence="1">Catalyzes the reversible oxidation of 3-phospho-D-glycerate to 3-phosphonooxypyruvate, the first step of the phosphorylated L-serine biosynthesis pathway. Also catalyzes the reversible oxidation of 2-hydroxyglutarate to 2-oxoglutarate.</text>
</comment>
<proteinExistence type="inferred from homology"/>
<dbReference type="PANTHER" id="PTHR42789">
    <property type="entry name" value="D-ISOMER SPECIFIC 2-HYDROXYACID DEHYDROGENASE FAMILY PROTEIN (AFU_ORTHOLOGUE AFUA_6G10090)"/>
    <property type="match status" value="1"/>
</dbReference>
<dbReference type="Proteomes" id="UP000193207">
    <property type="component" value="Unassembled WGS sequence"/>
</dbReference>
<dbReference type="InterPro" id="IPR050857">
    <property type="entry name" value="D-2-hydroxyacid_DH"/>
</dbReference>
<dbReference type="Gene3D" id="3.40.50.720">
    <property type="entry name" value="NAD(P)-binding Rossmann-like Domain"/>
    <property type="match status" value="2"/>
</dbReference>
<dbReference type="UniPathway" id="UPA00135">
    <property type="reaction ID" value="UER00196"/>
</dbReference>
<organism evidence="13 14">
    <name type="scientific">Roseovarius halotolerans</name>
    <dbReference type="NCBI Taxonomy" id="505353"/>
    <lineage>
        <taxon>Bacteria</taxon>
        <taxon>Pseudomonadati</taxon>
        <taxon>Pseudomonadota</taxon>
        <taxon>Alphaproteobacteria</taxon>
        <taxon>Rhodobacterales</taxon>
        <taxon>Roseobacteraceae</taxon>
        <taxon>Roseovarius</taxon>
    </lineage>
</organism>
<dbReference type="SUPFAM" id="SSF55021">
    <property type="entry name" value="ACT-like"/>
    <property type="match status" value="1"/>
</dbReference>
<dbReference type="InterPro" id="IPR006140">
    <property type="entry name" value="D-isomer_DH_NAD-bd"/>
</dbReference>
<dbReference type="RefSeq" id="WP_085817479.1">
    <property type="nucleotide sequence ID" value="NZ_FWFU01000002.1"/>
</dbReference>
<dbReference type="InterPro" id="IPR045865">
    <property type="entry name" value="ACT-like_dom_sf"/>
</dbReference>
<dbReference type="SUPFAM" id="SSF51735">
    <property type="entry name" value="NAD(P)-binding Rossmann-fold domains"/>
    <property type="match status" value="1"/>
</dbReference>
<evidence type="ECO:0000256" key="3">
    <source>
        <dbReference type="ARBA" id="ARBA00005854"/>
    </source>
</evidence>
<evidence type="ECO:0000313" key="14">
    <source>
        <dbReference type="Proteomes" id="UP000193207"/>
    </source>
</evidence>
<comment type="catalytic activity">
    <reaction evidence="9">
        <text>(R)-2-hydroxyglutarate + NAD(+) = 2-oxoglutarate + NADH + H(+)</text>
        <dbReference type="Rhea" id="RHEA:49612"/>
        <dbReference type="ChEBI" id="CHEBI:15378"/>
        <dbReference type="ChEBI" id="CHEBI:15801"/>
        <dbReference type="ChEBI" id="CHEBI:16810"/>
        <dbReference type="ChEBI" id="CHEBI:57540"/>
        <dbReference type="ChEBI" id="CHEBI:57945"/>
        <dbReference type="EC" id="1.1.1.399"/>
    </reaction>
</comment>
<dbReference type="Pfam" id="PF02826">
    <property type="entry name" value="2-Hacid_dh_C"/>
    <property type="match status" value="1"/>
</dbReference>
<evidence type="ECO:0000256" key="2">
    <source>
        <dbReference type="ARBA" id="ARBA00005216"/>
    </source>
</evidence>
<dbReference type="PROSITE" id="PS00671">
    <property type="entry name" value="D_2_HYDROXYACID_DH_3"/>
    <property type="match status" value="1"/>
</dbReference>
<dbReference type="GO" id="GO:0006564">
    <property type="term" value="P:L-serine biosynthetic process"/>
    <property type="evidence" value="ECO:0007669"/>
    <property type="project" value="UniProtKB-UniRule"/>
</dbReference>
<dbReference type="OrthoDB" id="9793626at2"/>
<evidence type="ECO:0000256" key="11">
    <source>
        <dbReference type="RuleBase" id="RU363003"/>
    </source>
</evidence>
<dbReference type="NCBIfam" id="TIGR01327">
    <property type="entry name" value="PGDH"/>
    <property type="match status" value="1"/>
</dbReference>
<evidence type="ECO:0000313" key="13">
    <source>
        <dbReference type="EMBL" id="SLN36689.1"/>
    </source>
</evidence>
<accession>A0A1X6Z0V5</accession>
<evidence type="ECO:0000256" key="6">
    <source>
        <dbReference type="ARBA" id="ARBA00023002"/>
    </source>
</evidence>
<dbReference type="SUPFAM" id="SSF143548">
    <property type="entry name" value="Serine metabolism enzymes domain"/>
    <property type="match status" value="1"/>
</dbReference>